<dbReference type="Proteomes" id="UP000237347">
    <property type="component" value="Unassembled WGS sequence"/>
</dbReference>
<dbReference type="PANTHER" id="PTHR11584:SF369">
    <property type="entry name" value="MITOGEN-ACTIVATED PROTEIN KINASE KINASE KINASE 19-RELATED"/>
    <property type="match status" value="1"/>
</dbReference>
<comment type="catalytic activity">
    <reaction evidence="9">
        <text>L-seryl-[protein] + ATP = O-phospho-L-seryl-[protein] + ADP + H(+)</text>
        <dbReference type="Rhea" id="RHEA:17989"/>
        <dbReference type="Rhea" id="RHEA-COMP:9863"/>
        <dbReference type="Rhea" id="RHEA-COMP:11604"/>
        <dbReference type="ChEBI" id="CHEBI:15378"/>
        <dbReference type="ChEBI" id="CHEBI:29999"/>
        <dbReference type="ChEBI" id="CHEBI:30616"/>
        <dbReference type="ChEBI" id="CHEBI:83421"/>
        <dbReference type="ChEBI" id="CHEBI:456216"/>
        <dbReference type="EC" id="2.7.11.25"/>
    </reaction>
</comment>
<evidence type="ECO:0000256" key="6">
    <source>
        <dbReference type="ARBA" id="ARBA00022777"/>
    </source>
</evidence>
<keyword evidence="6 13" id="KW-0418">Kinase</keyword>
<reference evidence="13 14" key="1">
    <citation type="journal article" date="2018" name="Sci. Data">
        <title>The draft genome sequence of cork oak.</title>
        <authorList>
            <person name="Ramos A.M."/>
            <person name="Usie A."/>
            <person name="Barbosa P."/>
            <person name="Barros P.M."/>
            <person name="Capote T."/>
            <person name="Chaves I."/>
            <person name="Simoes F."/>
            <person name="Abreu I."/>
            <person name="Carrasquinho I."/>
            <person name="Faro C."/>
            <person name="Guimaraes J.B."/>
            <person name="Mendonca D."/>
            <person name="Nobrega F."/>
            <person name="Rodrigues L."/>
            <person name="Saibo N.J.M."/>
            <person name="Varela M.C."/>
            <person name="Egas C."/>
            <person name="Matos J."/>
            <person name="Miguel C.M."/>
            <person name="Oliveira M.M."/>
            <person name="Ricardo C.P."/>
            <person name="Goncalves S."/>
        </authorList>
    </citation>
    <scope>NUCLEOTIDE SEQUENCE [LARGE SCALE GENOMIC DNA]</scope>
    <source>
        <strain evidence="14">cv. HL8</strain>
    </source>
</reference>
<protein>
    <recommendedName>
        <fullName evidence="2">mitogen-activated protein kinase kinase kinase</fullName>
        <ecNumber evidence="2">2.7.11.25</ecNumber>
    </recommendedName>
</protein>
<dbReference type="EMBL" id="PKMF04000221">
    <property type="protein sequence ID" value="KAK7842399.1"/>
    <property type="molecule type" value="Genomic_DNA"/>
</dbReference>
<comment type="caution">
    <text evidence="13">The sequence shown here is derived from an EMBL/GenBank/DDBJ whole genome shotgun (WGS) entry which is preliminary data.</text>
</comment>
<evidence type="ECO:0000256" key="9">
    <source>
        <dbReference type="ARBA" id="ARBA00048329"/>
    </source>
</evidence>
<evidence type="ECO:0000313" key="13">
    <source>
        <dbReference type="EMBL" id="KAK7842399.1"/>
    </source>
</evidence>
<feature type="region of interest" description="Disordered" evidence="11">
    <location>
        <begin position="248"/>
        <end position="285"/>
    </location>
</feature>
<feature type="compositionally biased region" description="Polar residues" evidence="11">
    <location>
        <begin position="827"/>
        <end position="849"/>
    </location>
</feature>
<keyword evidence="4" id="KW-0808">Transferase</keyword>
<evidence type="ECO:0000256" key="2">
    <source>
        <dbReference type="ARBA" id="ARBA00012406"/>
    </source>
</evidence>
<evidence type="ECO:0000256" key="7">
    <source>
        <dbReference type="ARBA" id="ARBA00022840"/>
    </source>
</evidence>
<dbReference type="Pfam" id="PF00069">
    <property type="entry name" value="Pkinase"/>
    <property type="match status" value="2"/>
</dbReference>
<evidence type="ECO:0000256" key="8">
    <source>
        <dbReference type="ARBA" id="ARBA00047559"/>
    </source>
</evidence>
<dbReference type="PROSITE" id="PS50011">
    <property type="entry name" value="PROTEIN_KINASE_DOM"/>
    <property type="match status" value="2"/>
</dbReference>
<keyword evidence="7" id="KW-0067">ATP-binding</keyword>
<organism evidence="13 14">
    <name type="scientific">Quercus suber</name>
    <name type="common">Cork oak</name>
    <dbReference type="NCBI Taxonomy" id="58331"/>
    <lineage>
        <taxon>Eukaryota</taxon>
        <taxon>Viridiplantae</taxon>
        <taxon>Streptophyta</taxon>
        <taxon>Embryophyta</taxon>
        <taxon>Tracheophyta</taxon>
        <taxon>Spermatophyta</taxon>
        <taxon>Magnoliopsida</taxon>
        <taxon>eudicotyledons</taxon>
        <taxon>Gunneridae</taxon>
        <taxon>Pentapetalae</taxon>
        <taxon>rosids</taxon>
        <taxon>fabids</taxon>
        <taxon>Fagales</taxon>
        <taxon>Fagaceae</taxon>
        <taxon>Quercus</taxon>
    </lineage>
</organism>
<proteinExistence type="inferred from homology"/>
<dbReference type="Gene3D" id="1.10.510.10">
    <property type="entry name" value="Transferase(Phosphotransferase) domain 1"/>
    <property type="match status" value="2"/>
</dbReference>
<dbReference type="GO" id="GO:0004709">
    <property type="term" value="F:MAP kinase kinase kinase activity"/>
    <property type="evidence" value="ECO:0007669"/>
    <property type="project" value="UniProtKB-EC"/>
</dbReference>
<feature type="region of interest" description="Disordered" evidence="11">
    <location>
        <begin position="935"/>
        <end position="967"/>
    </location>
</feature>
<feature type="region of interest" description="Disordered" evidence="11">
    <location>
        <begin position="794"/>
        <end position="869"/>
    </location>
</feature>
<accession>A0AAW0KV08</accession>
<feature type="compositionally biased region" description="Basic and acidic residues" evidence="11">
    <location>
        <begin position="947"/>
        <end position="961"/>
    </location>
</feature>
<comment type="similarity">
    <text evidence="1">Belongs to the protein kinase superfamily. STE Ser/Thr protein kinase family. MAP kinase kinase kinase subfamily.</text>
</comment>
<dbReference type="FunFam" id="1.10.510.10:FF:000382">
    <property type="entry name" value="Mitogen-activated protein kinase kinase kinase 2"/>
    <property type="match status" value="1"/>
</dbReference>
<gene>
    <name evidence="13" type="primary">NPK1_1</name>
    <name evidence="13" type="ORF">CFP56_013960</name>
</gene>
<evidence type="ECO:0000256" key="10">
    <source>
        <dbReference type="SAM" id="Coils"/>
    </source>
</evidence>
<evidence type="ECO:0000256" key="1">
    <source>
        <dbReference type="ARBA" id="ARBA00006529"/>
    </source>
</evidence>
<keyword evidence="10" id="KW-0175">Coiled coil</keyword>
<evidence type="ECO:0000256" key="3">
    <source>
        <dbReference type="ARBA" id="ARBA00022527"/>
    </source>
</evidence>
<dbReference type="SUPFAM" id="SSF56112">
    <property type="entry name" value="Protein kinase-like (PK-like)"/>
    <property type="match status" value="2"/>
</dbReference>
<feature type="domain" description="Protein kinase" evidence="12">
    <location>
        <begin position="1"/>
        <end position="245"/>
    </location>
</feature>
<keyword evidence="14" id="KW-1185">Reference proteome</keyword>
<evidence type="ECO:0000256" key="5">
    <source>
        <dbReference type="ARBA" id="ARBA00022741"/>
    </source>
</evidence>
<keyword evidence="3" id="KW-0723">Serine/threonine-protein kinase</keyword>
<dbReference type="InterPro" id="IPR008271">
    <property type="entry name" value="Ser/Thr_kinase_AS"/>
</dbReference>
<feature type="compositionally biased region" description="Polar residues" evidence="11">
    <location>
        <begin position="581"/>
        <end position="597"/>
    </location>
</feature>
<dbReference type="AlphaFoldDB" id="A0AAW0KV08"/>
<dbReference type="InterPro" id="IPR000719">
    <property type="entry name" value="Prot_kinase_dom"/>
</dbReference>
<dbReference type="PANTHER" id="PTHR11584">
    <property type="entry name" value="SERINE/THREONINE PROTEIN KINASE"/>
    <property type="match status" value="1"/>
</dbReference>
<dbReference type="PROSITE" id="PS00108">
    <property type="entry name" value="PROTEIN_KINASE_ST"/>
    <property type="match status" value="1"/>
</dbReference>
<dbReference type="InterPro" id="IPR011009">
    <property type="entry name" value="Kinase-like_dom_sf"/>
</dbReference>
<feature type="region of interest" description="Disordered" evidence="11">
    <location>
        <begin position="444"/>
        <end position="475"/>
    </location>
</feature>
<comment type="catalytic activity">
    <reaction evidence="8">
        <text>L-threonyl-[protein] + ATP = O-phospho-L-threonyl-[protein] + ADP + H(+)</text>
        <dbReference type="Rhea" id="RHEA:46608"/>
        <dbReference type="Rhea" id="RHEA-COMP:11060"/>
        <dbReference type="Rhea" id="RHEA-COMP:11605"/>
        <dbReference type="ChEBI" id="CHEBI:15378"/>
        <dbReference type="ChEBI" id="CHEBI:30013"/>
        <dbReference type="ChEBI" id="CHEBI:30616"/>
        <dbReference type="ChEBI" id="CHEBI:61977"/>
        <dbReference type="ChEBI" id="CHEBI:456216"/>
        <dbReference type="EC" id="2.7.11.25"/>
    </reaction>
</comment>
<evidence type="ECO:0000256" key="11">
    <source>
        <dbReference type="SAM" id="MobiDB-lite"/>
    </source>
</evidence>
<dbReference type="SMART" id="SM00220">
    <property type="entry name" value="S_TKc"/>
    <property type="match status" value="2"/>
</dbReference>
<feature type="domain" description="Protein kinase" evidence="12">
    <location>
        <begin position="263"/>
        <end position="571"/>
    </location>
</feature>
<evidence type="ECO:0000259" key="12">
    <source>
        <dbReference type="PROSITE" id="PS50011"/>
    </source>
</evidence>
<dbReference type="EC" id="2.7.11.25" evidence="2"/>
<feature type="region of interest" description="Disordered" evidence="11">
    <location>
        <begin position="574"/>
        <end position="611"/>
    </location>
</feature>
<keyword evidence="5" id="KW-0547">Nucleotide-binding</keyword>
<evidence type="ECO:0000256" key="4">
    <source>
        <dbReference type="ARBA" id="ARBA00022679"/>
    </source>
</evidence>
<feature type="compositionally biased region" description="Polar residues" evidence="11">
    <location>
        <begin position="255"/>
        <end position="271"/>
    </location>
</feature>
<dbReference type="CDD" id="cd06606">
    <property type="entry name" value="STKc_MAPKKK"/>
    <property type="match status" value="1"/>
</dbReference>
<evidence type="ECO:0000313" key="14">
    <source>
        <dbReference type="Proteomes" id="UP000237347"/>
    </source>
</evidence>
<name>A0AAW0KV08_QUESU</name>
<sequence length="967" mass="107467">MNLDSGELLAVKQVLIAENSASKEKAQAHIRELEEEVKLLKNLSHPNIVRYLGTVREEETLNILLEFVPGGSISSLLGKFGSFPEAVIRTYTKQLLLGLEYLHRNGIMHRDIKGANILVDNKGCIKLADFGASKQVVELATVSGAKSMKGTPYWMAPEVILQTGHSFSADIWSVGCTVIEMATGKPPWSQQYQEVAALFYIGTTKSHPPIPEHLSVEAKDFLLKCLQKEPNLRPAASELLQHPFVTGGQVESHPSYHTSVTENSETPSLPSASDHETSKMSTSPGSTDLCNLDSLRCSTAFLEKSSEKRHIWELNNSDDDMCQTDKDDFTVQEIKIGSSLMPENLKSFNPMCEPTDGWGCKFDASPEPELTGINPDTKGTDFSGCWLLWDFSFPCGPSLSEDDDELTESKIRAFLDEKAFELKKLQTPLYEEFYNSLAACSPSFTESTRDETTPKYLKLPPKSRSPSRTSAKSMKGTPYWMAPEVILQTGHSFSADIWSVGCTVIEMATGKPPWSQQYQEVAALFYIGTTKSHPPIPEHLSVEAKDFLLKCLQKEPNLRPAASELLQHPFVTGGQVESHPSYHTSVTENSETPSLPSASDHETSKMSTSPGSTDLCNLDSLRCSTAFLEKSSEKRHIWELNNSDDDMCQTDKDDFTVQEIKIGSSLMPENLKVTTFISFVLGFCMSTQEFWKLIAYSFNPMCEPTDGWGCKFDASPEPELTGINPDTKGTDFSGCWLLWDFSFPCGPSLSEDDDELTESKIRAFLDEKAFELKKLQTPLYEEFYNSLAACSPSFTESTRDETTPKYLKLPPKSRSPSRGPTGAPSPTVDSLNTGSPGSNSRHVSNIGNASDQSSQDNPSPPPSDWRGRVVDAQQEPNSPRLVSVNGLIRLPQYDFLLVGDQSEILYCATHSMSFSERQRKWKEELDQELERKREMMRQAGVGGKTSSPKDRALNRQRERTRFASPGK</sequence>
<feature type="coiled-coil region" evidence="10">
    <location>
        <begin position="16"/>
        <end position="43"/>
    </location>
</feature>
<dbReference type="GO" id="GO:0005524">
    <property type="term" value="F:ATP binding"/>
    <property type="evidence" value="ECO:0007669"/>
    <property type="project" value="UniProtKB-KW"/>
</dbReference>